<accession>A0A0K0FE27</accession>
<keyword evidence="5" id="KW-0460">Magnesium</keyword>
<organism evidence="7 8">
    <name type="scientific">Strongyloides venezuelensis</name>
    <name type="common">Threadworm</name>
    <dbReference type="NCBI Taxonomy" id="75913"/>
    <lineage>
        <taxon>Eukaryota</taxon>
        <taxon>Metazoa</taxon>
        <taxon>Ecdysozoa</taxon>
        <taxon>Nematoda</taxon>
        <taxon>Chromadorea</taxon>
        <taxon>Rhabditida</taxon>
        <taxon>Tylenchina</taxon>
        <taxon>Panagrolaimomorpha</taxon>
        <taxon>Strongyloidoidea</taxon>
        <taxon>Strongyloididae</taxon>
        <taxon>Strongyloides</taxon>
    </lineage>
</organism>
<dbReference type="STRING" id="75913.A0A0K0FE27"/>
<keyword evidence="2" id="KW-0479">Metal-binding</keyword>
<sequence length="150" mass="17032">MSFNDNVDWNIVKSNLISPCSGRAPAIRIFQKYYFSSQLKRIIVAAGYTHPGCKPIIITAVKGTSEVLESMFSSIPEICVERYKSLLKKITIDELKWDSCPLKKDSKAMVKEIKGSCHSVVMIKERKSTTACYVSKEIKFTEEEKEIIIM</sequence>
<keyword evidence="4" id="KW-0067">ATP-binding</keyword>
<name>A0A0K0FE27_STRVS</name>
<evidence type="ECO:0000313" key="8">
    <source>
        <dbReference type="WBParaSite" id="SVE_0710400.1"/>
    </source>
</evidence>
<evidence type="ECO:0000256" key="2">
    <source>
        <dbReference type="ARBA" id="ARBA00022723"/>
    </source>
</evidence>
<reference evidence="8" key="2">
    <citation type="submission" date="2015-08" db="UniProtKB">
        <authorList>
            <consortium name="WormBaseParasite"/>
        </authorList>
    </citation>
    <scope>IDENTIFICATION</scope>
</reference>
<dbReference type="Proteomes" id="UP000035680">
    <property type="component" value="Unassembled WGS sequence"/>
</dbReference>
<evidence type="ECO:0000256" key="4">
    <source>
        <dbReference type="ARBA" id="ARBA00022840"/>
    </source>
</evidence>
<keyword evidence="3" id="KW-0547">Nucleotide-binding</keyword>
<dbReference type="GO" id="GO:0005524">
    <property type="term" value="F:ATP binding"/>
    <property type="evidence" value="ECO:0007669"/>
    <property type="project" value="UniProtKB-KW"/>
</dbReference>
<reference evidence="7" key="1">
    <citation type="submission" date="2014-07" db="EMBL/GenBank/DDBJ databases">
        <authorList>
            <person name="Martin A.A"/>
            <person name="De Silva N."/>
        </authorList>
    </citation>
    <scope>NUCLEOTIDE SEQUENCE</scope>
</reference>
<dbReference type="GO" id="GO:0015662">
    <property type="term" value="F:P-type ion transporter activity"/>
    <property type="evidence" value="ECO:0007669"/>
    <property type="project" value="TreeGrafter"/>
</dbReference>
<dbReference type="GO" id="GO:0005789">
    <property type="term" value="C:endoplasmic reticulum membrane"/>
    <property type="evidence" value="ECO:0007669"/>
    <property type="project" value="TreeGrafter"/>
</dbReference>
<dbReference type="GO" id="GO:0019829">
    <property type="term" value="F:ATPase-coupled monoatomic cation transmembrane transporter activity"/>
    <property type="evidence" value="ECO:0007669"/>
    <property type="project" value="TreeGrafter"/>
</dbReference>
<keyword evidence="7" id="KW-1185">Reference proteome</keyword>
<evidence type="ECO:0000256" key="3">
    <source>
        <dbReference type="ARBA" id="ARBA00022741"/>
    </source>
</evidence>
<comment type="subcellular location">
    <subcellularLocation>
        <location evidence="1">Membrane</location>
        <topology evidence="1">Multi-pass membrane protein</topology>
    </subcellularLocation>
</comment>
<evidence type="ECO:0000256" key="6">
    <source>
        <dbReference type="ARBA" id="ARBA00022967"/>
    </source>
</evidence>
<dbReference type="PANTHER" id="PTHR45630:SF7">
    <property type="entry name" value="ENDOPLASMIC RETICULUM TRANSMEMBRANE HELIX TRANSLOCASE"/>
    <property type="match status" value="1"/>
</dbReference>
<dbReference type="WBParaSite" id="SVE_0710400.1">
    <property type="protein sequence ID" value="SVE_0710400.1"/>
    <property type="gene ID" value="SVE_0710400"/>
</dbReference>
<dbReference type="InterPro" id="IPR006544">
    <property type="entry name" value="P-type_TPase_V"/>
</dbReference>
<dbReference type="GO" id="GO:0006874">
    <property type="term" value="P:intracellular calcium ion homeostasis"/>
    <property type="evidence" value="ECO:0007669"/>
    <property type="project" value="TreeGrafter"/>
</dbReference>
<evidence type="ECO:0000256" key="1">
    <source>
        <dbReference type="ARBA" id="ARBA00004141"/>
    </source>
</evidence>
<evidence type="ECO:0000256" key="5">
    <source>
        <dbReference type="ARBA" id="ARBA00022842"/>
    </source>
</evidence>
<dbReference type="AlphaFoldDB" id="A0A0K0FE27"/>
<keyword evidence="6" id="KW-1278">Translocase</keyword>
<dbReference type="PANTHER" id="PTHR45630">
    <property type="entry name" value="CATION-TRANSPORTING ATPASE-RELATED"/>
    <property type="match status" value="1"/>
</dbReference>
<evidence type="ECO:0000313" key="7">
    <source>
        <dbReference type="Proteomes" id="UP000035680"/>
    </source>
</evidence>
<proteinExistence type="predicted"/>
<dbReference type="GO" id="GO:0046872">
    <property type="term" value="F:metal ion binding"/>
    <property type="evidence" value="ECO:0007669"/>
    <property type="project" value="UniProtKB-KW"/>
</dbReference>
<protein>
    <submittedName>
        <fullName evidence="8">Probable cation-transporting ATPase (inferred by orthology to a C. elegans protein)</fullName>
    </submittedName>
</protein>